<dbReference type="PANTHER" id="PTHR42951:SF17">
    <property type="entry name" value="METALLO-BETA-LACTAMASE DOMAIN-CONTAINING PROTEIN"/>
    <property type="match status" value="1"/>
</dbReference>
<proteinExistence type="predicted"/>
<evidence type="ECO:0000259" key="1">
    <source>
        <dbReference type="SMART" id="SM00849"/>
    </source>
</evidence>
<dbReference type="InterPro" id="IPR001279">
    <property type="entry name" value="Metallo-B-lactamas"/>
</dbReference>
<dbReference type="EMBL" id="CP055263">
    <property type="protein sequence ID" value="QNF30831.1"/>
    <property type="molecule type" value="Genomic_DNA"/>
</dbReference>
<dbReference type="Pfam" id="PF00753">
    <property type="entry name" value="Lactamase_B"/>
    <property type="match status" value="1"/>
</dbReference>
<sequence>MPLTSVTSGMGIELLPDLFCLSVQIVNVCFIGNPRETNEFILIDAGMPGSYEFIMEEAEKRFGADCKLNSIILTHGHFDHVGALHELISKWDVPVYAHPLEEPYLTGKSDYPPPNPKVDGLVAKMSPMFPRHSIDIKPNLKLLSDDGLIPNLPEWHYIHTPGHTPGHISLFRDRDSALIVGDAFTTVEQESLYDVITQKQEMHGPPAYFTTDWQAAKDSVKKLDALKPTIAISGHGLPMTDDELRIELERLSANFENEIPENRKK</sequence>
<feature type="domain" description="Metallo-beta-lactamase" evidence="1">
    <location>
        <begin position="25"/>
        <end position="235"/>
    </location>
</feature>
<dbReference type="Gene3D" id="3.60.15.10">
    <property type="entry name" value="Ribonuclease Z/Hydroxyacylglutathione hydrolase-like"/>
    <property type="match status" value="1"/>
</dbReference>
<dbReference type="RefSeq" id="WP_185654038.1">
    <property type="nucleotide sequence ID" value="NZ_CP055263.1"/>
</dbReference>
<dbReference type="SUPFAM" id="SSF56281">
    <property type="entry name" value="Metallo-hydrolase/oxidoreductase"/>
    <property type="match status" value="1"/>
</dbReference>
<dbReference type="InterPro" id="IPR050855">
    <property type="entry name" value="NDM-1-like"/>
</dbReference>
<dbReference type="InterPro" id="IPR036866">
    <property type="entry name" value="RibonucZ/Hydroxyglut_hydro"/>
</dbReference>
<dbReference type="SMART" id="SM00849">
    <property type="entry name" value="Lactamase_B"/>
    <property type="match status" value="1"/>
</dbReference>
<organism evidence="2 3">
    <name type="scientific">Metabacillus elymi</name>
    <dbReference type="NCBI Taxonomy" id="2745198"/>
    <lineage>
        <taxon>Bacteria</taxon>
        <taxon>Bacillati</taxon>
        <taxon>Bacillota</taxon>
        <taxon>Bacilli</taxon>
        <taxon>Bacillales</taxon>
        <taxon>Bacillaceae</taxon>
        <taxon>Metabacillus</taxon>
    </lineage>
</organism>
<dbReference type="PANTHER" id="PTHR42951">
    <property type="entry name" value="METALLO-BETA-LACTAMASE DOMAIN-CONTAINING"/>
    <property type="match status" value="1"/>
</dbReference>
<keyword evidence="3" id="KW-1185">Reference proteome</keyword>
<evidence type="ECO:0000313" key="3">
    <source>
        <dbReference type="Proteomes" id="UP000515490"/>
    </source>
</evidence>
<dbReference type="Proteomes" id="UP000515490">
    <property type="component" value="Chromosome"/>
</dbReference>
<reference evidence="2 3" key="1">
    <citation type="submission" date="2020-06" db="EMBL/GenBank/DDBJ databases">
        <title>Metabacillus dokdonensis sp. nov., isolated from the rhizosphere of Elymus tsukushiensis, a plant native to the Dokdo Islands, Republic of Korea.</title>
        <authorList>
            <person name="Lee S.Y."/>
            <person name="Hwang Y.J."/>
            <person name="Son J.S."/>
            <person name="Ghim S.Y."/>
        </authorList>
    </citation>
    <scope>NUCLEOTIDE SEQUENCE [LARGE SCALE GENOMIC DNA]</scope>
    <source>
        <strain evidence="2 3">KUDC1714</strain>
    </source>
</reference>
<protein>
    <submittedName>
        <fullName evidence="2">MBL fold metallo-hydrolase</fullName>
    </submittedName>
</protein>
<evidence type="ECO:0000313" key="2">
    <source>
        <dbReference type="EMBL" id="QNF30831.1"/>
    </source>
</evidence>
<gene>
    <name evidence="2" type="ORF">HUW50_04305</name>
</gene>
<accession>A0ABX6SBU7</accession>
<dbReference type="CDD" id="cd07721">
    <property type="entry name" value="yflN-like_MBL-fold"/>
    <property type="match status" value="1"/>
</dbReference>
<name>A0ABX6SBU7_9BACI</name>